<evidence type="ECO:0000313" key="2">
    <source>
        <dbReference type="EMBL" id="KAG1766107.1"/>
    </source>
</evidence>
<feature type="region of interest" description="Disordered" evidence="1">
    <location>
        <begin position="989"/>
        <end position="1032"/>
    </location>
</feature>
<protein>
    <submittedName>
        <fullName evidence="2">Uncharacterized protein</fullName>
    </submittedName>
</protein>
<name>A0A9P7CWK9_9AGAM</name>
<feature type="region of interest" description="Disordered" evidence="1">
    <location>
        <begin position="1173"/>
        <end position="1201"/>
    </location>
</feature>
<comment type="caution">
    <text evidence="2">The sequence shown here is derived from an EMBL/GenBank/DDBJ whole genome shotgun (WGS) entry which is preliminary data.</text>
</comment>
<evidence type="ECO:0000313" key="3">
    <source>
        <dbReference type="Proteomes" id="UP000714275"/>
    </source>
</evidence>
<sequence length="1622" mass="183345">MVPLLILNRNISTEIAILIAKVRLFKCVLRRCLIHSTLPPSINCAPQLFFYILLNTTTIIICLQISIACVQFVAHPTIDKVSGRTKTHAESDLNRGDKMLNLLERFAEGLDLCSLATDHPAQLFDNDAFDIDGPIDYPNDIDIGQMNNSPPPESRTASPRPQFEEDDIQVQYHPNSQRPTQVFHFEDYGRGPGAPTVVPPVEPELWYPFRTRIDFEVAEPVLEAALTHQQTDRLFDLIRRTKSEQFTLRNCKDVRDTWDAASFKLTPFVKEEVVVPFQGDNKTFQLFHRSIWDWAVDLLQDPQVGPHFVFDAEWLSKFNGDKFVRFIHEPWTANAYWEYQSKIPPDAKPLAFILYADKAKLSLFGRAKGYPVVARCTNLPVAIRNGEGLGGGRVVGWLPIVDSVKEDKKHSGKPAYVNFKNTVWHQSFLKILACLAPLSKLGSAVKCWDDIIRIFYPIILILSADYEEQSVMALICGAKALRVQARESTTLEAREQILSSESLRDVNNSFDTMENTDVHRALSNDKLHFNNGSLFSDHLWAELQNYVEFNTYASLDVHTEDTIKDGRKALENLTQLLDILNQQCIDSNFASQKYITDTKHLSAHLFDDIEAKGVTRNYNMKPNEKMHGPLKDAYQDRTNFKNFAEQLSCLDAQNLSLVLESDPPEIDSETELTTDGLHFSLGSPQAMQSFADVEASKTGDPAFIRFRIKLNEFLNHAFNANNIPFPNGRRIQLAAEDTITEHRFLKINYESLVDWRVSTDYLRCSPMFHGLPRYDFVILQTEASVIFAQLLMVFTCMVGDVQYPIVLTLPYDQPVGACPRKDKDFDFWRVKAKPRVSAEFFSVQSIIRGCVLVEDSSRPNEALVVDTLDTDMFLRIKEIRTNSTTAGPAQTPEQKKRQLEDLSATAHYCHYNSARINDRWQSVTAANAVHLGGTALVQAIRLFGETASTDRIALGHFKDVYMGWIQNWAKVMKAQSLFYQEDTSTLAPVRVSSPAPTPSKKQEVRVSSPAPSPSKKHEVRVSSPAPTPSKKAATALANCRKKYDIASMGPSRTHRSKYNFSEETLTGQLLCPHCSKKFKTQGFKKHEVSCKKHKDTKVEQAVFAIQYEQDQRRARRQAHIDMGIITPPSAGPSQSVAGIQNAPPAIRDHGPLADPALPADNLDAGDFEAYDGNYDGNLEGADSLASSQRGSDEPQPAIPLPRPIEFKTEYHPSAGREPLLQTFEEFGVNAYPEELPVDEEPWRPFCSRGDFEFAEIALNAALNKSQIDGLLALIGRVSRGESRITLANDNDMRKAWAHAVTQVTPFIKHNITVPYKKEQQVYETHALPLWDWALDLLANPLLAPHFVWDAQRVFKHNSRVFEHFYNEPWTATKQSRLPNNLKAAPFCFILYADKTRLSSHGTVKGYPVVVHCANLPISIRNGEGIGGGRVVRWLPIVSEDADEEGKPGFINLKRVVWHEAFLKLLELVVQYSKSGYSHNCYDKIMRWLFPILLILSADYEEQCMMSLIRGHHSKCPCPVCLVPLEELSELSKTFAFRSVEEAIAALNVYKVSKARGEELLKALGLRAVTNVFWLIAHSDPHQAISFDRLHALHLGMWRHLLEELKKILKVLGRDEELKIEKQ</sequence>
<dbReference type="EMBL" id="JABBWD010000099">
    <property type="protein sequence ID" value="KAG1766107.1"/>
    <property type="molecule type" value="Genomic_DNA"/>
</dbReference>
<keyword evidence="3" id="KW-1185">Reference proteome</keyword>
<dbReference type="InterPro" id="IPR041078">
    <property type="entry name" value="Plavaka"/>
</dbReference>
<feature type="compositionally biased region" description="Low complexity" evidence="1">
    <location>
        <begin position="1022"/>
        <end position="1032"/>
    </location>
</feature>
<accession>A0A9P7CWK9</accession>
<gene>
    <name evidence="2" type="ORF">EV702DRAFT_1257224</name>
</gene>
<organism evidence="2 3">
    <name type="scientific">Suillus placidus</name>
    <dbReference type="NCBI Taxonomy" id="48579"/>
    <lineage>
        <taxon>Eukaryota</taxon>
        <taxon>Fungi</taxon>
        <taxon>Dikarya</taxon>
        <taxon>Basidiomycota</taxon>
        <taxon>Agaricomycotina</taxon>
        <taxon>Agaricomycetes</taxon>
        <taxon>Agaricomycetidae</taxon>
        <taxon>Boletales</taxon>
        <taxon>Suillineae</taxon>
        <taxon>Suillaceae</taxon>
        <taxon>Suillus</taxon>
    </lineage>
</organism>
<dbReference type="Proteomes" id="UP000714275">
    <property type="component" value="Unassembled WGS sequence"/>
</dbReference>
<reference evidence="2" key="1">
    <citation type="journal article" date="2020" name="New Phytol.">
        <title>Comparative genomics reveals dynamic genome evolution in host specialist ectomycorrhizal fungi.</title>
        <authorList>
            <person name="Lofgren L.A."/>
            <person name="Nguyen N.H."/>
            <person name="Vilgalys R."/>
            <person name="Ruytinx J."/>
            <person name="Liao H.L."/>
            <person name="Branco S."/>
            <person name="Kuo A."/>
            <person name="LaButti K."/>
            <person name="Lipzen A."/>
            <person name="Andreopoulos W."/>
            <person name="Pangilinan J."/>
            <person name="Riley R."/>
            <person name="Hundley H."/>
            <person name="Na H."/>
            <person name="Barry K."/>
            <person name="Grigoriev I.V."/>
            <person name="Stajich J.E."/>
            <person name="Kennedy P.G."/>
        </authorList>
    </citation>
    <scope>NUCLEOTIDE SEQUENCE</scope>
    <source>
        <strain evidence="2">DOB743</strain>
    </source>
</reference>
<feature type="region of interest" description="Disordered" evidence="1">
    <location>
        <begin position="140"/>
        <end position="161"/>
    </location>
</feature>
<dbReference type="OrthoDB" id="3239511at2759"/>
<evidence type="ECO:0000256" key="1">
    <source>
        <dbReference type="SAM" id="MobiDB-lite"/>
    </source>
</evidence>
<proteinExistence type="predicted"/>
<dbReference type="Pfam" id="PF18759">
    <property type="entry name" value="Plavaka"/>
    <property type="match status" value="2"/>
</dbReference>
<feature type="non-terminal residue" evidence="2">
    <location>
        <position position="1"/>
    </location>
</feature>